<evidence type="ECO:0000256" key="3">
    <source>
        <dbReference type="ARBA" id="ARBA00022475"/>
    </source>
</evidence>
<feature type="transmembrane region" description="Helical" evidence="7">
    <location>
        <begin position="43"/>
        <end position="68"/>
    </location>
</feature>
<dbReference type="Proteomes" id="UP001596456">
    <property type="component" value="Unassembled WGS sequence"/>
</dbReference>
<comment type="caution">
    <text evidence="8">The sequence shown here is derived from an EMBL/GenBank/DDBJ whole genome shotgun (WGS) entry which is preliminary data.</text>
</comment>
<reference evidence="9" key="1">
    <citation type="journal article" date="2019" name="Int. J. Syst. Evol. Microbiol.">
        <title>The Global Catalogue of Microorganisms (GCM) 10K type strain sequencing project: providing services to taxonomists for standard genome sequencing and annotation.</title>
        <authorList>
            <consortium name="The Broad Institute Genomics Platform"/>
            <consortium name="The Broad Institute Genome Sequencing Center for Infectious Disease"/>
            <person name="Wu L."/>
            <person name="Ma J."/>
        </authorList>
    </citation>
    <scope>NUCLEOTIDE SEQUENCE [LARGE SCALE GENOMIC DNA]</scope>
    <source>
        <strain evidence="9">CGMCC 1.16275</strain>
    </source>
</reference>
<gene>
    <name evidence="8" type="ORF">ACFQPS_16215</name>
</gene>
<accession>A0ABW2L085</accession>
<feature type="transmembrane region" description="Helical" evidence="7">
    <location>
        <begin position="12"/>
        <end position="31"/>
    </location>
</feature>
<proteinExistence type="inferred from homology"/>
<evidence type="ECO:0000313" key="8">
    <source>
        <dbReference type="EMBL" id="MFC7334714.1"/>
    </source>
</evidence>
<dbReference type="InterPro" id="IPR002771">
    <property type="entry name" value="Multi_antbiot-R_MarC"/>
</dbReference>
<feature type="transmembrane region" description="Helical" evidence="7">
    <location>
        <begin position="147"/>
        <end position="164"/>
    </location>
</feature>
<comment type="subcellular location">
    <subcellularLocation>
        <location evidence="1 7">Cell membrane</location>
        <topology evidence="1 7">Multi-pass membrane protein</topology>
    </subcellularLocation>
</comment>
<dbReference type="NCBIfam" id="TIGR00427">
    <property type="entry name" value="NAAT family transporter"/>
    <property type="match status" value="1"/>
</dbReference>
<feature type="transmembrane region" description="Helical" evidence="7">
    <location>
        <begin position="113"/>
        <end position="135"/>
    </location>
</feature>
<keyword evidence="9" id="KW-1185">Reference proteome</keyword>
<keyword evidence="4 7" id="KW-0812">Transmembrane</keyword>
<keyword evidence="3" id="KW-1003">Cell membrane</keyword>
<name>A0ABW2L085_9PROT</name>
<organism evidence="8 9">
    <name type="scientific">Rhodocista pekingensis</name>
    <dbReference type="NCBI Taxonomy" id="201185"/>
    <lineage>
        <taxon>Bacteria</taxon>
        <taxon>Pseudomonadati</taxon>
        <taxon>Pseudomonadota</taxon>
        <taxon>Alphaproteobacteria</taxon>
        <taxon>Rhodospirillales</taxon>
        <taxon>Azospirillaceae</taxon>
        <taxon>Rhodocista</taxon>
    </lineage>
</organism>
<feature type="transmembrane region" description="Helical" evidence="7">
    <location>
        <begin position="74"/>
        <end position="93"/>
    </location>
</feature>
<keyword evidence="6 7" id="KW-0472">Membrane</keyword>
<sequence length="211" mass="22110">MEPWSEYSRFIVALFAMLTPFAAIPIFLGLTEGRTDAERNRTAASAALTVFSVLAGSAFLGNAVLAIVGTSLDSFRVGGGIVLLLIALSMLNATVSAVKQTPTEADEAASRHAIGVVPLGLPLLAGPGSISAVIIETQRGSGWEHTAIIVGSILLVCLFIWLALRLAVPIGRMMGRTGLNIMNRLFGLLLAAVAVEIISTGLRNLFPGWLA</sequence>
<feature type="transmembrane region" description="Helical" evidence="7">
    <location>
        <begin position="185"/>
        <end position="206"/>
    </location>
</feature>
<dbReference type="Pfam" id="PF01914">
    <property type="entry name" value="MarC"/>
    <property type="match status" value="1"/>
</dbReference>
<dbReference type="RefSeq" id="WP_377360259.1">
    <property type="nucleotide sequence ID" value="NZ_JBHTCM010000018.1"/>
</dbReference>
<comment type="similarity">
    <text evidence="2 7">Belongs to the UPF0056 (MarC) family.</text>
</comment>
<dbReference type="EMBL" id="JBHTCM010000018">
    <property type="protein sequence ID" value="MFC7334714.1"/>
    <property type="molecule type" value="Genomic_DNA"/>
</dbReference>
<dbReference type="PANTHER" id="PTHR33508">
    <property type="entry name" value="UPF0056 MEMBRANE PROTEIN YHCE"/>
    <property type="match status" value="1"/>
</dbReference>
<evidence type="ECO:0000256" key="6">
    <source>
        <dbReference type="ARBA" id="ARBA00023136"/>
    </source>
</evidence>
<keyword evidence="5 7" id="KW-1133">Transmembrane helix</keyword>
<evidence type="ECO:0000313" key="9">
    <source>
        <dbReference type="Proteomes" id="UP001596456"/>
    </source>
</evidence>
<evidence type="ECO:0000256" key="4">
    <source>
        <dbReference type="ARBA" id="ARBA00022692"/>
    </source>
</evidence>
<evidence type="ECO:0000256" key="2">
    <source>
        <dbReference type="ARBA" id="ARBA00009784"/>
    </source>
</evidence>
<evidence type="ECO:0000256" key="1">
    <source>
        <dbReference type="ARBA" id="ARBA00004651"/>
    </source>
</evidence>
<evidence type="ECO:0000256" key="7">
    <source>
        <dbReference type="RuleBase" id="RU362048"/>
    </source>
</evidence>
<evidence type="ECO:0000256" key="5">
    <source>
        <dbReference type="ARBA" id="ARBA00022989"/>
    </source>
</evidence>
<protein>
    <recommendedName>
        <fullName evidence="7">UPF0056 membrane protein</fullName>
    </recommendedName>
</protein>
<dbReference type="PANTHER" id="PTHR33508:SF1">
    <property type="entry name" value="UPF0056 MEMBRANE PROTEIN YHCE"/>
    <property type="match status" value="1"/>
</dbReference>